<accession>A0AAV0AK56</accession>
<dbReference type="PROSITE" id="PS50012">
    <property type="entry name" value="RCC1_3"/>
    <property type="match status" value="1"/>
</dbReference>
<dbReference type="Proteomes" id="UP001153365">
    <property type="component" value="Unassembled WGS sequence"/>
</dbReference>
<feature type="compositionally biased region" description="Basic and acidic residues" evidence="3">
    <location>
        <begin position="491"/>
        <end position="505"/>
    </location>
</feature>
<sequence length="618" mass="70048">MKQTTTSDQLEEEEDLNSNKDQIDESLFRLKLLSVGSNSHGQLGLNHRDDVDRFQGVKTWYGRQGLKILSFSAGARHSIFLVRSDDRLILYGSGDSSYHQIPPISSVTNVDKLSPKDSKFNRVNKENNQIVLEREDASHQVSINQITNINEIKLSDLIDGLTNINDKSFKQILLNDYEPIQVGCCWETSFIVLRNKIFNNNQQIQEGRQKPIDVSYDREKKGSEGYDDHIISFGSNDFQLRGSTSIQPVISINSSIFKSNLVDFPKSDRGRPRKIFKIINGPKNVITVIGSHFHHSSEGGEEGDKSEYKFVDLVGWGATRHKQLGPIDSKDTSKFKKNSTLPINLNFPFPNSSCSSKGKNNLIDPSKLQVSMGKEHTVLIYRNQMIGWGNNRFDQINFSKINYLLPQKPDTNDSTTEDIIHVGTCWNSTIIIYQTQRDNQIYSSIPINQINKISNKHHGGVEGDWTIIFGLGNNSQTQLGKSSQLFSLKTESSDERDSNSRGEEEQQKILRNLVIQRFDKGNDLSCSKLITGSEHVLLVDKSLKRVYGWGWNEHGNLTNNQETRQELEPEKSEINHLENHSNCKEFGLVFEVSDENELISDVFAGCATTFICLKKKIK</sequence>
<keyword evidence="1" id="KW-0677">Repeat</keyword>
<comment type="caution">
    <text evidence="4">The sequence shown here is derived from an EMBL/GenBank/DDBJ whole genome shotgun (WGS) entry which is preliminary data.</text>
</comment>
<dbReference type="SUPFAM" id="SSF50985">
    <property type="entry name" value="RCC1/BLIP-II"/>
    <property type="match status" value="1"/>
</dbReference>
<feature type="repeat" description="RCC1" evidence="2">
    <location>
        <begin position="30"/>
        <end position="84"/>
    </location>
</feature>
<organism evidence="4 5">
    <name type="scientific">Phakopsora pachyrhizi</name>
    <name type="common">Asian soybean rust disease fungus</name>
    <dbReference type="NCBI Taxonomy" id="170000"/>
    <lineage>
        <taxon>Eukaryota</taxon>
        <taxon>Fungi</taxon>
        <taxon>Dikarya</taxon>
        <taxon>Basidiomycota</taxon>
        <taxon>Pucciniomycotina</taxon>
        <taxon>Pucciniomycetes</taxon>
        <taxon>Pucciniales</taxon>
        <taxon>Phakopsoraceae</taxon>
        <taxon>Phakopsora</taxon>
    </lineage>
</organism>
<dbReference type="AlphaFoldDB" id="A0AAV0AK56"/>
<protein>
    <submittedName>
        <fullName evidence="4">Regulator of chromosome condensation 1/beta-lactamase-inhibitor protein II</fullName>
    </submittedName>
</protein>
<dbReference type="EMBL" id="CALTRL010000210">
    <property type="protein sequence ID" value="CAH7667183.1"/>
    <property type="molecule type" value="Genomic_DNA"/>
</dbReference>
<dbReference type="PANTHER" id="PTHR22870:SF466">
    <property type="entry name" value="ANKYRIN REPEAT-CONTAINING PROTEIN"/>
    <property type="match status" value="1"/>
</dbReference>
<gene>
    <name evidence="4" type="ORF">PPACK8108_LOCUS1574</name>
</gene>
<feature type="region of interest" description="Disordered" evidence="3">
    <location>
        <begin position="482"/>
        <end position="505"/>
    </location>
</feature>
<proteinExistence type="predicted"/>
<name>A0AAV0AK56_PHAPC</name>
<reference evidence="4" key="1">
    <citation type="submission" date="2022-06" db="EMBL/GenBank/DDBJ databases">
        <authorList>
            <consortium name="SYNGENTA / RWTH Aachen University"/>
        </authorList>
    </citation>
    <scope>NUCLEOTIDE SEQUENCE</scope>
</reference>
<dbReference type="Gene3D" id="2.130.10.30">
    <property type="entry name" value="Regulator of chromosome condensation 1/beta-lactamase-inhibitor protein II"/>
    <property type="match status" value="2"/>
</dbReference>
<evidence type="ECO:0000256" key="3">
    <source>
        <dbReference type="SAM" id="MobiDB-lite"/>
    </source>
</evidence>
<dbReference type="PANTHER" id="PTHR22870">
    <property type="entry name" value="REGULATOR OF CHROMOSOME CONDENSATION"/>
    <property type="match status" value="1"/>
</dbReference>
<keyword evidence="5" id="KW-1185">Reference proteome</keyword>
<evidence type="ECO:0000313" key="4">
    <source>
        <dbReference type="EMBL" id="CAH7667183.1"/>
    </source>
</evidence>
<dbReference type="InterPro" id="IPR000408">
    <property type="entry name" value="Reg_chr_condens"/>
</dbReference>
<evidence type="ECO:0000256" key="1">
    <source>
        <dbReference type="ARBA" id="ARBA00022737"/>
    </source>
</evidence>
<evidence type="ECO:0000256" key="2">
    <source>
        <dbReference type="PROSITE-ProRule" id="PRU00235"/>
    </source>
</evidence>
<dbReference type="InterPro" id="IPR051210">
    <property type="entry name" value="Ub_ligase/GEF_domain"/>
</dbReference>
<evidence type="ECO:0000313" key="5">
    <source>
        <dbReference type="Proteomes" id="UP001153365"/>
    </source>
</evidence>
<dbReference type="InterPro" id="IPR009091">
    <property type="entry name" value="RCC1/BLIP-II"/>
</dbReference>